<dbReference type="InterPro" id="IPR005260">
    <property type="entry name" value="Asp_kin_monofn"/>
</dbReference>
<evidence type="ECO:0000256" key="9">
    <source>
        <dbReference type="ARBA" id="ARBA00022840"/>
    </source>
</evidence>
<comment type="pathway">
    <text evidence="3 15">Amino-acid biosynthesis; L-methionine biosynthesis via de novo pathway; L-homoserine from L-aspartate: step 1/3.</text>
</comment>
<evidence type="ECO:0000256" key="14">
    <source>
        <dbReference type="RuleBase" id="RU003448"/>
    </source>
</evidence>
<feature type="binding site" evidence="13">
    <location>
        <position position="52"/>
    </location>
    <ligand>
        <name>substrate</name>
    </ligand>
</feature>
<evidence type="ECO:0000256" key="5">
    <source>
        <dbReference type="ARBA" id="ARBA00010122"/>
    </source>
</evidence>
<dbReference type="UniPathway" id="UPA00034">
    <property type="reaction ID" value="UER00015"/>
</dbReference>
<evidence type="ECO:0000256" key="10">
    <source>
        <dbReference type="ARBA" id="ARBA00022915"/>
    </source>
</evidence>
<organism evidence="17 18">
    <name type="scientific">Paramaledivibacter caminithermalis (strain DSM 15212 / CIP 107654 / DViRD3)</name>
    <name type="common">Clostridium caminithermale</name>
    <dbReference type="NCBI Taxonomy" id="1121301"/>
    <lineage>
        <taxon>Bacteria</taxon>
        <taxon>Bacillati</taxon>
        <taxon>Bacillota</taxon>
        <taxon>Clostridia</taxon>
        <taxon>Peptostreptococcales</taxon>
        <taxon>Caminicellaceae</taxon>
        <taxon>Paramaledivibacter</taxon>
    </lineage>
</organism>
<evidence type="ECO:0000256" key="2">
    <source>
        <dbReference type="ARBA" id="ARBA00004766"/>
    </source>
</evidence>
<keyword evidence="8 14" id="KW-0418">Kinase</keyword>
<keyword evidence="9 13" id="KW-0067">ATP-binding</keyword>
<dbReference type="EC" id="2.7.2.4" evidence="14"/>
<accession>A0A1M6LNV1</accession>
<dbReference type="EMBL" id="FRAG01000007">
    <property type="protein sequence ID" value="SHJ72897.1"/>
    <property type="molecule type" value="Genomic_DNA"/>
</dbReference>
<dbReference type="InterPro" id="IPR045865">
    <property type="entry name" value="ACT-like_dom_sf"/>
</dbReference>
<feature type="binding site" evidence="13">
    <location>
        <position position="219"/>
    </location>
    <ligand>
        <name>ATP</name>
        <dbReference type="ChEBI" id="CHEBI:30616"/>
    </ligand>
</feature>
<dbReference type="STRING" id="1121301.SAMN02745912_00872"/>
<dbReference type="GO" id="GO:0005829">
    <property type="term" value="C:cytosol"/>
    <property type="evidence" value="ECO:0007669"/>
    <property type="project" value="TreeGrafter"/>
</dbReference>
<evidence type="ECO:0000313" key="17">
    <source>
        <dbReference type="EMBL" id="SHJ72897.1"/>
    </source>
</evidence>
<evidence type="ECO:0000256" key="4">
    <source>
        <dbReference type="ARBA" id="ARBA00005139"/>
    </source>
</evidence>
<keyword evidence="6 14" id="KW-0808">Transferase</keyword>
<dbReference type="Gene3D" id="3.30.2130.10">
    <property type="entry name" value="VC0802-like"/>
    <property type="match status" value="1"/>
</dbReference>
<dbReference type="Pfam" id="PF00696">
    <property type="entry name" value="AA_kinase"/>
    <property type="match status" value="1"/>
</dbReference>
<dbReference type="InterPro" id="IPR002912">
    <property type="entry name" value="ACT_dom"/>
</dbReference>
<keyword evidence="18" id="KW-1185">Reference proteome</keyword>
<protein>
    <recommendedName>
        <fullName evidence="14">Aspartokinase</fullName>
        <ecNumber evidence="14">2.7.2.4</ecNumber>
    </recommendedName>
</protein>
<dbReference type="InterPro" id="IPR054352">
    <property type="entry name" value="ACT_Aspartokinase"/>
</dbReference>
<comment type="pathway">
    <text evidence="2 15">Amino-acid biosynthesis; L-lysine biosynthesis via DAP pathway; (S)-tetrahydrodipicolinate from L-aspartate: step 1/4.</text>
</comment>
<dbReference type="UniPathway" id="UPA00050">
    <property type="reaction ID" value="UER00461"/>
</dbReference>
<evidence type="ECO:0000256" key="12">
    <source>
        <dbReference type="ARBA" id="ARBA00047872"/>
    </source>
</evidence>
<dbReference type="NCBIfam" id="TIGR00657">
    <property type="entry name" value="asp_kinases"/>
    <property type="match status" value="1"/>
</dbReference>
<comment type="function">
    <text evidence="1">Catalyzes the phosphorylation of the beta-carboxyl group of aspartic acid with ATP to yield 4-phospho-L-aspartate, which is involved in the branched biosynthetic pathway leading to the biosynthesis of amino acids threonine, isoleucine and methionine.</text>
</comment>
<dbReference type="GO" id="GO:0005524">
    <property type="term" value="F:ATP binding"/>
    <property type="evidence" value="ECO:0007669"/>
    <property type="project" value="UniProtKB-KW"/>
</dbReference>
<dbReference type="InterPro" id="IPR001048">
    <property type="entry name" value="Asp/Glu/Uridylate_kinase"/>
</dbReference>
<evidence type="ECO:0000256" key="3">
    <source>
        <dbReference type="ARBA" id="ARBA00004986"/>
    </source>
</evidence>
<dbReference type="Gene3D" id="3.40.1160.10">
    <property type="entry name" value="Acetylglutamate kinase-like"/>
    <property type="match status" value="1"/>
</dbReference>
<dbReference type="InterPro" id="IPR001341">
    <property type="entry name" value="Asp_kinase"/>
</dbReference>
<dbReference type="CDD" id="cd04916">
    <property type="entry name" value="ACT_AKiii-YclM-BS_2"/>
    <property type="match status" value="1"/>
</dbReference>
<comment type="similarity">
    <text evidence="5 14">Belongs to the aspartokinase family.</text>
</comment>
<evidence type="ECO:0000256" key="11">
    <source>
        <dbReference type="ARBA" id="ARBA00023154"/>
    </source>
</evidence>
<dbReference type="FunFam" id="3.30.2130.10:FF:000001">
    <property type="entry name" value="Bifunctional aspartokinase/homoserine dehydrogenase"/>
    <property type="match status" value="1"/>
</dbReference>
<dbReference type="SUPFAM" id="SSF55021">
    <property type="entry name" value="ACT-like"/>
    <property type="match status" value="2"/>
</dbReference>
<evidence type="ECO:0000256" key="6">
    <source>
        <dbReference type="ARBA" id="ARBA00022679"/>
    </source>
</evidence>
<gene>
    <name evidence="17" type="ORF">SAMN02745912_00872</name>
</gene>
<reference evidence="17 18" key="1">
    <citation type="submission" date="2016-11" db="EMBL/GenBank/DDBJ databases">
        <authorList>
            <person name="Jaros S."/>
            <person name="Januszkiewicz K."/>
            <person name="Wedrychowicz H."/>
        </authorList>
    </citation>
    <scope>NUCLEOTIDE SEQUENCE [LARGE SCALE GENOMIC DNA]</scope>
    <source>
        <strain evidence="17 18">DSM 15212</strain>
    </source>
</reference>
<evidence type="ECO:0000256" key="7">
    <source>
        <dbReference type="ARBA" id="ARBA00022741"/>
    </source>
</evidence>
<comment type="catalytic activity">
    <reaction evidence="12 14">
        <text>L-aspartate + ATP = 4-phospho-L-aspartate + ADP</text>
        <dbReference type="Rhea" id="RHEA:23776"/>
        <dbReference type="ChEBI" id="CHEBI:29991"/>
        <dbReference type="ChEBI" id="CHEBI:30616"/>
        <dbReference type="ChEBI" id="CHEBI:57535"/>
        <dbReference type="ChEBI" id="CHEBI:456216"/>
        <dbReference type="EC" id="2.7.2.4"/>
    </reaction>
</comment>
<dbReference type="Proteomes" id="UP000184465">
    <property type="component" value="Unassembled WGS sequence"/>
</dbReference>
<dbReference type="Pfam" id="PF22468">
    <property type="entry name" value="ACT_9"/>
    <property type="match status" value="1"/>
</dbReference>
<feature type="binding site" evidence="13">
    <location>
        <position position="117"/>
    </location>
    <ligand>
        <name>substrate</name>
    </ligand>
</feature>
<dbReference type="RefSeq" id="WP_073147348.1">
    <property type="nucleotide sequence ID" value="NZ_FRAG01000007.1"/>
</dbReference>
<dbReference type="CDD" id="cd04911">
    <property type="entry name" value="ACT_AKiii-YclM-BS_1"/>
    <property type="match status" value="1"/>
</dbReference>
<keyword evidence="10" id="KW-0220">Diaminopimelate biosynthesis</keyword>
<dbReference type="NCBIfam" id="NF006540">
    <property type="entry name" value="PRK09034.1"/>
    <property type="match status" value="1"/>
</dbReference>
<keyword evidence="11" id="KW-0457">Lysine biosynthesis</keyword>
<comment type="pathway">
    <text evidence="4 15">Amino-acid biosynthesis; L-threonine biosynthesis; L-threonine from L-aspartate: step 1/5.</text>
</comment>
<feature type="binding site" evidence="13">
    <location>
        <begin position="208"/>
        <end position="209"/>
    </location>
    <ligand>
        <name>ATP</name>
        <dbReference type="ChEBI" id="CHEBI:30616"/>
    </ligand>
</feature>
<evidence type="ECO:0000313" key="18">
    <source>
        <dbReference type="Proteomes" id="UP000184465"/>
    </source>
</evidence>
<proteinExistence type="inferred from homology"/>
<evidence type="ECO:0000256" key="15">
    <source>
        <dbReference type="RuleBase" id="RU004249"/>
    </source>
</evidence>
<dbReference type="GO" id="GO:0019877">
    <property type="term" value="P:diaminopimelate biosynthetic process"/>
    <property type="evidence" value="ECO:0007669"/>
    <property type="project" value="UniProtKB-KW"/>
</dbReference>
<name>A0A1M6LNV1_PARC5</name>
<dbReference type="InterPro" id="IPR036393">
    <property type="entry name" value="AceGlu_kinase-like_sf"/>
</dbReference>
<keyword evidence="15" id="KW-0028">Amino-acid biosynthesis</keyword>
<dbReference type="GO" id="GO:0009090">
    <property type="term" value="P:homoserine biosynthetic process"/>
    <property type="evidence" value="ECO:0007669"/>
    <property type="project" value="TreeGrafter"/>
</dbReference>
<dbReference type="GO" id="GO:0004072">
    <property type="term" value="F:aspartate kinase activity"/>
    <property type="evidence" value="ECO:0007669"/>
    <property type="project" value="UniProtKB-EC"/>
</dbReference>
<sequence>MEKIKVAKFGGTSVADANQFRKVKAIVEADKRRRYVVVSAPGKRHGEDNKITDLLYLCHAHIKYSVPFDQVFDIICDRYVQIVKELDIDLDIKFYLEEIRSNMTKNISIDYLVSRGEYLNALIMAKFLNYDFIDAKEVIYFDNNGAVDIKRTEEVMSKVLANHDYAVIPGFYGSSPDGKIKIFSRGGSDITGALIARVSDADIYENWTDVSGFLMADPRIVDNPKPIERITYRELRELSYMGASVLHEDAIFPVRDVGIPINIRNTNDSDNPGTIITSEVSKDSSNKIITGIAGKKDFTVISIYKNHMNSEIGFVRKILSIMEMNDITFEHIPSGIDSVSIVISDSQLDGKLNIITDEINKKCHPDSLNVYTNMALIATVGNNMAYTPGISAKLFTALGNEGINIRMIDQGSSEINIIVGVEDKDFKNAIKAIYNAFVV</sequence>
<feature type="binding site" evidence="13">
    <location>
        <begin position="8"/>
        <end position="11"/>
    </location>
    <ligand>
        <name>ATP</name>
        <dbReference type="ChEBI" id="CHEBI:30616"/>
    </ligand>
</feature>
<dbReference type="SUPFAM" id="SSF53633">
    <property type="entry name" value="Carbamate kinase-like"/>
    <property type="match status" value="1"/>
</dbReference>
<feature type="domain" description="ACT" evidence="16">
    <location>
        <begin position="379"/>
        <end position="439"/>
    </location>
</feature>
<dbReference type="PROSITE" id="PS51671">
    <property type="entry name" value="ACT"/>
    <property type="match status" value="1"/>
</dbReference>
<dbReference type="PANTHER" id="PTHR21499">
    <property type="entry name" value="ASPARTATE KINASE"/>
    <property type="match status" value="1"/>
</dbReference>
<dbReference type="PROSITE" id="PS00324">
    <property type="entry name" value="ASPARTOKINASE"/>
    <property type="match status" value="1"/>
</dbReference>
<dbReference type="PANTHER" id="PTHR21499:SF67">
    <property type="entry name" value="ASPARTOKINASE 3"/>
    <property type="match status" value="1"/>
</dbReference>
<evidence type="ECO:0000259" key="16">
    <source>
        <dbReference type="PROSITE" id="PS51671"/>
    </source>
</evidence>
<evidence type="ECO:0000256" key="8">
    <source>
        <dbReference type="ARBA" id="ARBA00022777"/>
    </source>
</evidence>
<dbReference type="PIRSF" id="PIRSF000726">
    <property type="entry name" value="Asp_kin"/>
    <property type="match status" value="1"/>
</dbReference>
<dbReference type="GO" id="GO:0009088">
    <property type="term" value="P:threonine biosynthetic process"/>
    <property type="evidence" value="ECO:0007669"/>
    <property type="project" value="UniProtKB-UniPathway"/>
</dbReference>
<dbReference type="UniPathway" id="UPA00051">
    <property type="reaction ID" value="UER00462"/>
</dbReference>
<evidence type="ECO:0000256" key="1">
    <source>
        <dbReference type="ARBA" id="ARBA00003121"/>
    </source>
</evidence>
<dbReference type="InterPro" id="IPR018042">
    <property type="entry name" value="Aspartate_kinase_CS"/>
</dbReference>
<dbReference type="OrthoDB" id="9799110at2"/>
<evidence type="ECO:0000256" key="13">
    <source>
        <dbReference type="PIRSR" id="PIRSR000726-1"/>
    </source>
</evidence>
<dbReference type="AlphaFoldDB" id="A0A1M6LNV1"/>
<dbReference type="GO" id="GO:0009089">
    <property type="term" value="P:lysine biosynthetic process via diaminopimelate"/>
    <property type="evidence" value="ECO:0007669"/>
    <property type="project" value="UniProtKB-UniPathway"/>
</dbReference>
<keyword evidence="7 13" id="KW-0547">Nucleotide-binding</keyword>